<evidence type="ECO:0000256" key="1">
    <source>
        <dbReference type="ARBA" id="ARBA00009884"/>
    </source>
</evidence>
<keyword evidence="3" id="KW-1185">Reference proteome</keyword>
<accession>A0A1X0P7J8</accession>
<organism evidence="2 3">
    <name type="scientific">Trypanosoma theileri</name>
    <dbReference type="NCBI Taxonomy" id="67003"/>
    <lineage>
        <taxon>Eukaryota</taxon>
        <taxon>Discoba</taxon>
        <taxon>Euglenozoa</taxon>
        <taxon>Kinetoplastea</taxon>
        <taxon>Metakinetoplastina</taxon>
        <taxon>Trypanosomatida</taxon>
        <taxon>Trypanosomatidae</taxon>
        <taxon>Trypanosoma</taxon>
    </lineage>
</organism>
<dbReference type="Proteomes" id="UP000192257">
    <property type="component" value="Unassembled WGS sequence"/>
</dbReference>
<dbReference type="InterPro" id="IPR036045">
    <property type="entry name" value="Sec1-like_sf"/>
</dbReference>
<dbReference type="SUPFAM" id="SSF56815">
    <property type="entry name" value="Sec1/munc18-like (SM) proteins"/>
    <property type="match status" value="1"/>
</dbReference>
<comment type="similarity">
    <text evidence="1">Belongs to the STXBP/unc-18/SEC1 family.</text>
</comment>
<sequence>MLGQKHFLRQRQKDVIREMILSSVPLTYGGIPQQQQQQPPQSYSSGDETTITTWRLLIYDDIGRDIIAPLLRVGDLRELGVTLYMHINSKREPVPGAPAIYFCAPTDENINLIANDAVGELYEWMYVNFTSQVSRRGLELFAEKLTRGQLQSIQHIRVFDRTLNYVALENDLFVLMQQNSLVTLNSRHAKDDEVESHLNAIVLGISHVLLSQQVLPVIVHSKTGAAEEVARRLSICLNDHLNDRTLTPASAAVLGRPLLLIVDRTSDLATVLHHPFSYRGLLMELGNMHLNKVTVHGEDGKEVAFEIDPDRDDFYRDNATLDFSAVGGNIEAALKQYREEYAALSETACDGEDDTDANSMSKLLANAPKLGEKKRMLDAHTKMAYSFLHQIRKSHLDRFHGVELGLIQREGLDREEFEKLFLSSLGTLEDRQRLYLIAFLLDTEGEYEAILQRCAASFGDTPFPALKYIKHLRNWSLGVASPTTGESSAAEGFAWGLAQTLAKNIASTLGANAKSELPLTKLVDALLQDPSSTSSGGAAARTIGGTNTLRTKLLETVVGYDPRTRKSVDLGDMYFSQAIVFTISGGCVAEYDDLKVWEAAHPRKSVSYGCTALLTGNEALQQLSTLGEGTA</sequence>
<dbReference type="Pfam" id="PF00995">
    <property type="entry name" value="Sec1"/>
    <property type="match status" value="1"/>
</dbReference>
<evidence type="ECO:0000313" key="3">
    <source>
        <dbReference type="Proteomes" id="UP000192257"/>
    </source>
</evidence>
<dbReference type="GO" id="GO:0016192">
    <property type="term" value="P:vesicle-mediated transport"/>
    <property type="evidence" value="ECO:0007669"/>
    <property type="project" value="InterPro"/>
</dbReference>
<dbReference type="GeneID" id="39981235"/>
<proteinExistence type="inferred from homology"/>
<dbReference type="RefSeq" id="XP_028886877.1">
    <property type="nucleotide sequence ID" value="XM_029021455.1"/>
</dbReference>
<dbReference type="InterPro" id="IPR043154">
    <property type="entry name" value="Sec-1-like_dom1"/>
</dbReference>
<dbReference type="OrthoDB" id="10251230at2759"/>
<dbReference type="Gene3D" id="1.25.40.60">
    <property type="match status" value="1"/>
</dbReference>
<dbReference type="STRING" id="67003.A0A1X0P7J8"/>
<dbReference type="InterPro" id="IPR001619">
    <property type="entry name" value="Sec1-like"/>
</dbReference>
<dbReference type="PANTHER" id="PTHR11679">
    <property type="entry name" value="VESICLE PROTEIN SORTING-ASSOCIATED"/>
    <property type="match status" value="1"/>
</dbReference>
<dbReference type="InterPro" id="IPR043127">
    <property type="entry name" value="Sec-1-like_dom3a"/>
</dbReference>
<comment type="caution">
    <text evidence="2">The sequence shown here is derived from an EMBL/GenBank/DDBJ whole genome shotgun (WGS) entry which is preliminary data.</text>
</comment>
<evidence type="ECO:0000313" key="2">
    <source>
        <dbReference type="EMBL" id="ORC92811.1"/>
    </source>
</evidence>
<dbReference type="EMBL" id="NBCO01000002">
    <property type="protein sequence ID" value="ORC92811.1"/>
    <property type="molecule type" value="Genomic_DNA"/>
</dbReference>
<dbReference type="VEuPathDB" id="TriTrypDB:TM35_000021370"/>
<dbReference type="Gene3D" id="3.40.50.1910">
    <property type="match status" value="1"/>
</dbReference>
<dbReference type="Gene3D" id="3.90.830.10">
    <property type="entry name" value="Syntaxin Binding Protein 1, Chain A, domain 2"/>
    <property type="match status" value="1"/>
</dbReference>
<dbReference type="AlphaFoldDB" id="A0A1X0P7J8"/>
<reference evidence="2 3" key="1">
    <citation type="submission" date="2017-03" db="EMBL/GenBank/DDBJ databases">
        <title>An alternative strategy for trypanosome survival in the mammalian bloodstream revealed through genome and transcriptome analysis of the ubiquitous bovine parasite Trypanosoma (Megatrypanum) theileri.</title>
        <authorList>
            <person name="Kelly S."/>
            <person name="Ivens A."/>
            <person name="Mott A."/>
            <person name="O'Neill E."/>
            <person name="Emms D."/>
            <person name="Macleod O."/>
            <person name="Voorheis P."/>
            <person name="Matthews J."/>
            <person name="Matthews K."/>
            <person name="Carrington M."/>
        </authorList>
    </citation>
    <scope>NUCLEOTIDE SEQUENCE [LARGE SCALE GENOMIC DNA]</scope>
    <source>
        <strain evidence="2">Edinburgh</strain>
    </source>
</reference>
<protein>
    <submittedName>
        <fullName evidence="2">Putative sec1 family transport protein</fullName>
    </submittedName>
</protein>
<gene>
    <name evidence="2" type="ORF">TM35_000021370</name>
</gene>
<dbReference type="InterPro" id="IPR027482">
    <property type="entry name" value="Sec1-like_dom2"/>
</dbReference>
<name>A0A1X0P7J8_9TRYP</name>
<dbReference type="Gene3D" id="3.40.50.2060">
    <property type="match status" value="1"/>
</dbReference>